<feature type="transmembrane region" description="Helical" evidence="9">
    <location>
        <begin position="117"/>
        <end position="135"/>
    </location>
</feature>
<feature type="transmembrane region" description="Helical" evidence="9">
    <location>
        <begin position="89"/>
        <end position="111"/>
    </location>
</feature>
<dbReference type="EMBL" id="BAAAZH010000008">
    <property type="protein sequence ID" value="GAA4112626.1"/>
    <property type="molecule type" value="Genomic_DNA"/>
</dbReference>
<evidence type="ECO:0000256" key="8">
    <source>
        <dbReference type="SAM" id="MobiDB-lite"/>
    </source>
</evidence>
<feature type="transmembrane region" description="Helical" evidence="9">
    <location>
        <begin position="364"/>
        <end position="391"/>
    </location>
</feature>
<feature type="transmembrane region" description="Helical" evidence="9">
    <location>
        <begin position="147"/>
        <end position="167"/>
    </location>
</feature>
<keyword evidence="4" id="KW-1003">Cell membrane</keyword>
<feature type="transmembrane region" description="Helical" evidence="9">
    <location>
        <begin position="20"/>
        <end position="42"/>
    </location>
</feature>
<evidence type="ECO:0000256" key="5">
    <source>
        <dbReference type="ARBA" id="ARBA00022692"/>
    </source>
</evidence>
<proteinExistence type="inferred from homology"/>
<dbReference type="RefSeq" id="WP_344732054.1">
    <property type="nucleotide sequence ID" value="NZ_BAAAZH010000008.1"/>
</dbReference>
<feature type="transmembrane region" description="Helical" evidence="9">
    <location>
        <begin position="173"/>
        <end position="190"/>
    </location>
</feature>
<feature type="region of interest" description="Disordered" evidence="8">
    <location>
        <begin position="477"/>
        <end position="518"/>
    </location>
</feature>
<accession>A0ABP7XDU5</accession>
<evidence type="ECO:0000256" key="2">
    <source>
        <dbReference type="ARBA" id="ARBA00008537"/>
    </source>
</evidence>
<dbReference type="SUPFAM" id="SSF103473">
    <property type="entry name" value="MFS general substrate transporter"/>
    <property type="match status" value="1"/>
</dbReference>
<keyword evidence="3" id="KW-0813">Transport</keyword>
<feature type="transmembrane region" description="Helical" evidence="9">
    <location>
        <begin position="403"/>
        <end position="426"/>
    </location>
</feature>
<name>A0ABP7XDU5_9ACTN</name>
<evidence type="ECO:0000256" key="9">
    <source>
        <dbReference type="SAM" id="Phobius"/>
    </source>
</evidence>
<dbReference type="Gene3D" id="1.20.1250.20">
    <property type="entry name" value="MFS general substrate transporter like domains"/>
    <property type="match status" value="1"/>
</dbReference>
<evidence type="ECO:0000256" key="4">
    <source>
        <dbReference type="ARBA" id="ARBA00022475"/>
    </source>
</evidence>
<dbReference type="InterPro" id="IPR020846">
    <property type="entry name" value="MFS_dom"/>
</dbReference>
<evidence type="ECO:0000256" key="6">
    <source>
        <dbReference type="ARBA" id="ARBA00022989"/>
    </source>
</evidence>
<dbReference type="PROSITE" id="PS50850">
    <property type="entry name" value="MFS"/>
    <property type="match status" value="1"/>
</dbReference>
<dbReference type="Gene3D" id="1.20.1720.10">
    <property type="entry name" value="Multidrug resistance protein D"/>
    <property type="match status" value="1"/>
</dbReference>
<evidence type="ECO:0000313" key="12">
    <source>
        <dbReference type="Proteomes" id="UP001501495"/>
    </source>
</evidence>
<keyword evidence="6 9" id="KW-1133">Transmembrane helix</keyword>
<dbReference type="InterPro" id="IPR011701">
    <property type="entry name" value="MFS"/>
</dbReference>
<dbReference type="InterPro" id="IPR036259">
    <property type="entry name" value="MFS_trans_sf"/>
</dbReference>
<keyword evidence="7 9" id="KW-0472">Membrane</keyword>
<organism evidence="11 12">
    <name type="scientific">Nocardioides fonticola</name>
    <dbReference type="NCBI Taxonomy" id="450363"/>
    <lineage>
        <taxon>Bacteria</taxon>
        <taxon>Bacillati</taxon>
        <taxon>Actinomycetota</taxon>
        <taxon>Actinomycetes</taxon>
        <taxon>Propionibacteriales</taxon>
        <taxon>Nocardioidaceae</taxon>
        <taxon>Nocardioides</taxon>
    </lineage>
</organism>
<dbReference type="PANTHER" id="PTHR42718">
    <property type="entry name" value="MAJOR FACILITATOR SUPERFAMILY MULTIDRUG TRANSPORTER MFSC"/>
    <property type="match status" value="1"/>
</dbReference>
<feature type="transmembrane region" description="Helical" evidence="9">
    <location>
        <begin position="305"/>
        <end position="325"/>
    </location>
</feature>
<dbReference type="InterPro" id="IPR004638">
    <property type="entry name" value="EmrB-like"/>
</dbReference>
<feature type="transmembrane region" description="Helical" evidence="9">
    <location>
        <begin position="446"/>
        <end position="467"/>
    </location>
</feature>
<comment type="similarity">
    <text evidence="2">Belongs to the major facilitator superfamily. EmrB family.</text>
</comment>
<evidence type="ECO:0000313" key="11">
    <source>
        <dbReference type="EMBL" id="GAA4112626.1"/>
    </source>
</evidence>
<keyword evidence="12" id="KW-1185">Reference proteome</keyword>
<dbReference type="CDD" id="cd17503">
    <property type="entry name" value="MFS_LmrB_MDR_like"/>
    <property type="match status" value="1"/>
</dbReference>
<dbReference type="Proteomes" id="UP001501495">
    <property type="component" value="Unassembled WGS sequence"/>
</dbReference>
<feature type="transmembrane region" description="Helical" evidence="9">
    <location>
        <begin position="230"/>
        <end position="250"/>
    </location>
</feature>
<sequence>MTSATATTGTALPTRTPPVVLLLVAATFIVILNETIMVNAIPHLMDDFGVSLRAAQWLSTIFLLTMAAVIPVTGWFLQRVTTRRAYATAMATFCAGTALCLVAPVFEVLLVGRVVQAAGTAVMMPLLMTTLMTVVPADDRGRVMGNVTLAMSCAPALGPAVSGVLLGVGSWRLIFGVVLPIALVISFLGLRRLEDVGEPQAGSIDVPSLVLAGLGFAVLVYGISEIGGEQAWWVPVGIAVLGAVLVGIFARRQLLLQRGGSPLMDLRTLRERTFTLSLLVMAVAFMAMLGAMILLPQYLQNARGLTALETGLLVAPGGLAMGLLGPTVGRCYDRFGARVLVVPGSLAILGSLLLFSRIGLDTPYAVLVGMHLVMMVGLAMLFTPVFTLGLGSLPPHLYSHGSSILGTLQQVAGAMGTAAVVVITTVRADHLVASGVPDTEAFVGGLHGAFLAGAAAAVLVVVLAALLPARVDAEGMPHGGPLDTDEQHHALDGEAGDGSDDGSDDGADDGADDEIDGVDEVVVTV</sequence>
<protein>
    <submittedName>
        <fullName evidence="11">DHA2 family efflux MFS transporter permease subunit</fullName>
    </submittedName>
</protein>
<feature type="domain" description="Major facilitator superfamily (MFS) profile" evidence="10">
    <location>
        <begin position="19"/>
        <end position="472"/>
    </location>
</feature>
<comment type="caution">
    <text evidence="11">The sequence shown here is derived from an EMBL/GenBank/DDBJ whole genome shotgun (WGS) entry which is preliminary data.</text>
</comment>
<keyword evidence="5 9" id="KW-0812">Transmembrane</keyword>
<evidence type="ECO:0000256" key="3">
    <source>
        <dbReference type="ARBA" id="ARBA00022448"/>
    </source>
</evidence>
<dbReference type="Pfam" id="PF07690">
    <property type="entry name" value="MFS_1"/>
    <property type="match status" value="1"/>
</dbReference>
<comment type="subcellular location">
    <subcellularLocation>
        <location evidence="1">Cell membrane</location>
        <topology evidence="1">Multi-pass membrane protein</topology>
    </subcellularLocation>
</comment>
<evidence type="ECO:0000259" key="10">
    <source>
        <dbReference type="PROSITE" id="PS50850"/>
    </source>
</evidence>
<feature type="transmembrane region" description="Helical" evidence="9">
    <location>
        <begin position="54"/>
        <end position="77"/>
    </location>
</feature>
<feature type="transmembrane region" description="Helical" evidence="9">
    <location>
        <begin position="274"/>
        <end position="299"/>
    </location>
</feature>
<feature type="transmembrane region" description="Helical" evidence="9">
    <location>
        <begin position="202"/>
        <end position="224"/>
    </location>
</feature>
<gene>
    <name evidence="11" type="ORF">GCM10022215_09110</name>
</gene>
<evidence type="ECO:0000256" key="7">
    <source>
        <dbReference type="ARBA" id="ARBA00023136"/>
    </source>
</evidence>
<dbReference type="NCBIfam" id="TIGR00711">
    <property type="entry name" value="efflux_EmrB"/>
    <property type="match status" value="1"/>
</dbReference>
<feature type="compositionally biased region" description="Acidic residues" evidence="8">
    <location>
        <begin position="494"/>
        <end position="518"/>
    </location>
</feature>
<reference evidence="12" key="1">
    <citation type="journal article" date="2019" name="Int. J. Syst. Evol. Microbiol.">
        <title>The Global Catalogue of Microorganisms (GCM) 10K type strain sequencing project: providing services to taxonomists for standard genome sequencing and annotation.</title>
        <authorList>
            <consortium name="The Broad Institute Genomics Platform"/>
            <consortium name="The Broad Institute Genome Sequencing Center for Infectious Disease"/>
            <person name="Wu L."/>
            <person name="Ma J."/>
        </authorList>
    </citation>
    <scope>NUCLEOTIDE SEQUENCE [LARGE SCALE GENOMIC DNA]</scope>
    <source>
        <strain evidence="12">JCM 16703</strain>
    </source>
</reference>
<feature type="transmembrane region" description="Helical" evidence="9">
    <location>
        <begin position="337"/>
        <end position="358"/>
    </location>
</feature>
<evidence type="ECO:0000256" key="1">
    <source>
        <dbReference type="ARBA" id="ARBA00004651"/>
    </source>
</evidence>
<dbReference type="PANTHER" id="PTHR42718:SF9">
    <property type="entry name" value="MAJOR FACILITATOR SUPERFAMILY MULTIDRUG TRANSPORTER MFSC"/>
    <property type="match status" value="1"/>
</dbReference>